<evidence type="ECO:0000256" key="1">
    <source>
        <dbReference type="SAM" id="SignalP"/>
    </source>
</evidence>
<name>A0A369JTX5_HYPMA</name>
<evidence type="ECO:0000313" key="3">
    <source>
        <dbReference type="Proteomes" id="UP000076154"/>
    </source>
</evidence>
<dbReference type="InParanoid" id="A0A369JTX5"/>
<feature type="chain" id="PRO_5016689245" evidence="1">
    <location>
        <begin position="19"/>
        <end position="183"/>
    </location>
</feature>
<dbReference type="EMBL" id="LUEZ02000040">
    <property type="protein sequence ID" value="RDB25781.1"/>
    <property type="molecule type" value="Genomic_DNA"/>
</dbReference>
<comment type="caution">
    <text evidence="2">The sequence shown here is derived from an EMBL/GenBank/DDBJ whole genome shotgun (WGS) entry which is preliminary data.</text>
</comment>
<proteinExistence type="predicted"/>
<evidence type="ECO:0000313" key="2">
    <source>
        <dbReference type="EMBL" id="RDB25781.1"/>
    </source>
</evidence>
<organism evidence="2 3">
    <name type="scientific">Hypsizygus marmoreus</name>
    <name type="common">White beech mushroom</name>
    <name type="synonym">Agaricus marmoreus</name>
    <dbReference type="NCBI Taxonomy" id="39966"/>
    <lineage>
        <taxon>Eukaryota</taxon>
        <taxon>Fungi</taxon>
        <taxon>Dikarya</taxon>
        <taxon>Basidiomycota</taxon>
        <taxon>Agaricomycotina</taxon>
        <taxon>Agaricomycetes</taxon>
        <taxon>Agaricomycetidae</taxon>
        <taxon>Agaricales</taxon>
        <taxon>Tricholomatineae</taxon>
        <taxon>Lyophyllaceae</taxon>
        <taxon>Hypsizygus</taxon>
    </lineage>
</organism>
<keyword evidence="1" id="KW-0732">Signal</keyword>
<reference evidence="2" key="1">
    <citation type="submission" date="2018-04" db="EMBL/GenBank/DDBJ databases">
        <title>Whole genome sequencing of Hypsizygus marmoreus.</title>
        <authorList>
            <person name="Choi I.-G."/>
            <person name="Min B."/>
            <person name="Kim J.-G."/>
            <person name="Kim S."/>
            <person name="Oh Y.-L."/>
            <person name="Kong W.-S."/>
            <person name="Park H."/>
            <person name="Jeong J."/>
            <person name="Song E.-S."/>
        </authorList>
    </citation>
    <scope>NUCLEOTIDE SEQUENCE [LARGE SCALE GENOMIC DNA]</scope>
    <source>
        <strain evidence="2">51987-8</strain>
    </source>
</reference>
<dbReference type="Proteomes" id="UP000076154">
    <property type="component" value="Unassembled WGS sequence"/>
</dbReference>
<keyword evidence="3" id="KW-1185">Reference proteome</keyword>
<protein>
    <submittedName>
        <fullName evidence="2">Uncharacterized protein</fullName>
    </submittedName>
</protein>
<sequence>MFAFRTLLAFSTLAGALANPLEARQATNTNVAIHDIVSDLDMQIHINIPNILTMQANHSATDGTIGTQVNQLITAFTSAASALLSTPISSGSTTVRPTNDDISIIFADIMQLTSTGFSGLTPAVVPTFTAMISRLDPTVAAATNALNTALPGSVTLVHIMMLDAQQFLVKAGAWPQTLAALGF</sequence>
<accession>A0A369JTX5</accession>
<gene>
    <name evidence="2" type="ORF">Hypma_006416</name>
</gene>
<dbReference type="AlphaFoldDB" id="A0A369JTX5"/>
<feature type="signal peptide" evidence="1">
    <location>
        <begin position="1"/>
        <end position="18"/>
    </location>
</feature>
<dbReference type="OrthoDB" id="2910007at2759"/>